<reference evidence="3" key="1">
    <citation type="submission" date="2019-03" db="EMBL/GenBank/DDBJ databases">
        <title>Lake Tanganyika Metagenome-Assembled Genomes (MAGs).</title>
        <authorList>
            <person name="Tran P."/>
        </authorList>
    </citation>
    <scope>NUCLEOTIDE SEQUENCE</scope>
    <source>
        <strain evidence="3">M_DeepCast_400m_m2_100</strain>
    </source>
</reference>
<comment type="caution">
    <text evidence="3">The sequence shown here is derived from an EMBL/GenBank/DDBJ whole genome shotgun (WGS) entry which is preliminary data.</text>
</comment>
<proteinExistence type="predicted"/>
<dbReference type="GO" id="GO:0008757">
    <property type="term" value="F:S-adenosylmethionine-dependent methyltransferase activity"/>
    <property type="evidence" value="ECO:0007669"/>
    <property type="project" value="InterPro"/>
</dbReference>
<dbReference type="InterPro" id="IPR013216">
    <property type="entry name" value="Methyltransf_11"/>
</dbReference>
<dbReference type="InterPro" id="IPR050508">
    <property type="entry name" value="Methyltransf_Superfamily"/>
</dbReference>
<gene>
    <name evidence="3" type="ORF">FJY75_10805</name>
</gene>
<evidence type="ECO:0000256" key="1">
    <source>
        <dbReference type="SAM" id="MobiDB-lite"/>
    </source>
</evidence>
<dbReference type="InterPro" id="IPR029063">
    <property type="entry name" value="SAM-dependent_MTases_sf"/>
</dbReference>
<dbReference type="Proteomes" id="UP000748308">
    <property type="component" value="Unassembled WGS sequence"/>
</dbReference>
<sequence>MEPHELRRMFALQERHCWYRALRRRILAALERSGALAPRLGERAQPAAPLSPPPLCLDAGCGTGMLLAALDGRARLLGLDRSELALALARRRGLDRLVRASVTEIPLRDASQDIVVSADVLYHRDVRDDIGALREFARCLRPGGVLVLNLPAFGALRSTHDEAIHTARRYRAAEVRAKIEQAGLTPIEVRYWNWLLFPPIALQRLLRRRSPSSRPRPRETSGAAAGTGPDSDLRPLPSWVNEPLGALLRLEERLDGLAGAIGLAAPAGLSVLAVARKGDR</sequence>
<evidence type="ECO:0000313" key="3">
    <source>
        <dbReference type="EMBL" id="MBM3318327.1"/>
    </source>
</evidence>
<feature type="region of interest" description="Disordered" evidence="1">
    <location>
        <begin position="208"/>
        <end position="237"/>
    </location>
</feature>
<evidence type="ECO:0000259" key="2">
    <source>
        <dbReference type="Pfam" id="PF08241"/>
    </source>
</evidence>
<name>A0A937XDJ3_UNCEI</name>
<evidence type="ECO:0000313" key="4">
    <source>
        <dbReference type="Proteomes" id="UP000748308"/>
    </source>
</evidence>
<dbReference type="GO" id="GO:0032259">
    <property type="term" value="P:methylation"/>
    <property type="evidence" value="ECO:0007669"/>
    <property type="project" value="UniProtKB-KW"/>
</dbReference>
<keyword evidence="3" id="KW-0489">Methyltransferase</keyword>
<dbReference type="EMBL" id="VGIY01000325">
    <property type="protein sequence ID" value="MBM3318327.1"/>
    <property type="molecule type" value="Genomic_DNA"/>
</dbReference>
<organism evidence="3 4">
    <name type="scientific">Eiseniibacteriota bacterium</name>
    <dbReference type="NCBI Taxonomy" id="2212470"/>
    <lineage>
        <taxon>Bacteria</taxon>
        <taxon>Candidatus Eiseniibacteriota</taxon>
    </lineage>
</organism>
<dbReference type="CDD" id="cd02440">
    <property type="entry name" value="AdoMet_MTases"/>
    <property type="match status" value="1"/>
</dbReference>
<keyword evidence="3" id="KW-0808">Transferase</keyword>
<protein>
    <submittedName>
        <fullName evidence="3">Class I SAM-dependent methyltransferase</fullName>
    </submittedName>
</protein>
<dbReference type="AlphaFoldDB" id="A0A937XDJ3"/>
<dbReference type="PANTHER" id="PTHR42912">
    <property type="entry name" value="METHYLTRANSFERASE"/>
    <property type="match status" value="1"/>
</dbReference>
<dbReference type="Pfam" id="PF08241">
    <property type="entry name" value="Methyltransf_11"/>
    <property type="match status" value="1"/>
</dbReference>
<feature type="domain" description="Methyltransferase type 11" evidence="2">
    <location>
        <begin position="57"/>
        <end position="148"/>
    </location>
</feature>
<accession>A0A937XDJ3</accession>
<dbReference type="Gene3D" id="3.40.50.150">
    <property type="entry name" value="Vaccinia Virus protein VP39"/>
    <property type="match status" value="1"/>
</dbReference>
<dbReference type="SUPFAM" id="SSF53335">
    <property type="entry name" value="S-adenosyl-L-methionine-dependent methyltransferases"/>
    <property type="match status" value="1"/>
</dbReference>